<organism evidence="10 11">
    <name type="scientific">Candidatus Kerfeldbacteria bacterium CG_4_10_14_0_8_um_filter_42_10</name>
    <dbReference type="NCBI Taxonomy" id="2014248"/>
    <lineage>
        <taxon>Bacteria</taxon>
        <taxon>Candidatus Kerfeldiibacteriota</taxon>
    </lineage>
</organism>
<comment type="caution">
    <text evidence="10">The sequence shown here is derived from an EMBL/GenBank/DDBJ whole genome shotgun (WGS) entry which is preliminary data.</text>
</comment>
<evidence type="ECO:0000313" key="11">
    <source>
        <dbReference type="Proteomes" id="UP000230779"/>
    </source>
</evidence>
<feature type="binding site" evidence="7">
    <location>
        <position position="346"/>
    </location>
    <ligand>
        <name>Mn(2+)</name>
        <dbReference type="ChEBI" id="CHEBI:29035"/>
        <label>1</label>
    </ligand>
</feature>
<keyword evidence="7" id="KW-0479">Metal-binding</keyword>
<name>A0A2M7RGJ1_9BACT</name>
<comment type="subcellular location">
    <subcellularLocation>
        <location evidence="7">Cytoplasm</location>
    </subcellularLocation>
</comment>
<gene>
    <name evidence="7" type="primary">pepA</name>
    <name evidence="10" type="ORF">COY66_06745</name>
</gene>
<keyword evidence="7" id="KW-0464">Manganese</keyword>
<evidence type="ECO:0000259" key="9">
    <source>
        <dbReference type="Pfam" id="PF02789"/>
    </source>
</evidence>
<evidence type="ECO:0000256" key="4">
    <source>
        <dbReference type="ARBA" id="ARBA00022438"/>
    </source>
</evidence>
<dbReference type="GO" id="GO:0070006">
    <property type="term" value="F:metalloaminopeptidase activity"/>
    <property type="evidence" value="ECO:0007669"/>
    <property type="project" value="InterPro"/>
</dbReference>
<dbReference type="EC" id="3.4.11.10" evidence="7"/>
<dbReference type="Proteomes" id="UP000230779">
    <property type="component" value="Unassembled WGS sequence"/>
</dbReference>
<dbReference type="InterPro" id="IPR023042">
    <property type="entry name" value="Peptidase_M17_leu_NH2_pept"/>
</dbReference>
<evidence type="ECO:0000313" key="10">
    <source>
        <dbReference type="EMBL" id="PIY95466.1"/>
    </source>
</evidence>
<dbReference type="GO" id="GO:0006508">
    <property type="term" value="P:proteolysis"/>
    <property type="evidence" value="ECO:0007669"/>
    <property type="project" value="UniProtKB-KW"/>
</dbReference>
<evidence type="ECO:0000256" key="3">
    <source>
        <dbReference type="ARBA" id="ARBA00009528"/>
    </source>
</evidence>
<evidence type="ECO:0000256" key="5">
    <source>
        <dbReference type="ARBA" id="ARBA00022670"/>
    </source>
</evidence>
<feature type="binding site" evidence="7">
    <location>
        <position position="269"/>
    </location>
    <ligand>
        <name>Mn(2+)</name>
        <dbReference type="ChEBI" id="CHEBI:29035"/>
        <label>2</label>
    </ligand>
</feature>
<evidence type="ECO:0000259" key="8">
    <source>
        <dbReference type="Pfam" id="PF00883"/>
    </source>
</evidence>
<proteinExistence type="inferred from homology"/>
<comment type="function">
    <text evidence="7">Presumably involved in the processing and regular turnover of intracellular proteins. Catalyzes the removal of unsubstituted N-terminal amino acids from various peptides.</text>
</comment>
<feature type="domain" description="Cytosol aminopeptidase" evidence="8">
    <location>
        <begin position="184"/>
        <end position="488"/>
    </location>
</feature>
<dbReference type="CDD" id="cd00433">
    <property type="entry name" value="Peptidase_M17"/>
    <property type="match status" value="1"/>
</dbReference>
<dbReference type="Gene3D" id="3.40.630.10">
    <property type="entry name" value="Zn peptidases"/>
    <property type="match status" value="1"/>
</dbReference>
<dbReference type="SUPFAM" id="SSF52949">
    <property type="entry name" value="Macro domain-like"/>
    <property type="match status" value="1"/>
</dbReference>
<dbReference type="InterPro" id="IPR008283">
    <property type="entry name" value="Peptidase_M17_N"/>
</dbReference>
<dbReference type="PANTHER" id="PTHR11963">
    <property type="entry name" value="LEUCINE AMINOPEPTIDASE-RELATED"/>
    <property type="match status" value="1"/>
</dbReference>
<dbReference type="HAMAP" id="MF_00181">
    <property type="entry name" value="Cytosol_peptidase_M17"/>
    <property type="match status" value="1"/>
</dbReference>
<dbReference type="InterPro" id="IPR000819">
    <property type="entry name" value="Peptidase_M17_C"/>
</dbReference>
<feature type="active site" evidence="7">
    <location>
        <position position="350"/>
    </location>
</feature>
<feature type="binding site" evidence="7">
    <location>
        <position position="348"/>
    </location>
    <ligand>
        <name>Mn(2+)</name>
        <dbReference type="ChEBI" id="CHEBI:29035"/>
        <label>1</label>
    </ligand>
</feature>
<dbReference type="AlphaFoldDB" id="A0A2M7RGJ1"/>
<dbReference type="GO" id="GO:0030145">
    <property type="term" value="F:manganese ion binding"/>
    <property type="evidence" value="ECO:0007669"/>
    <property type="project" value="UniProtKB-UniRule"/>
</dbReference>
<comment type="cofactor">
    <cofactor evidence="7">
        <name>Mn(2+)</name>
        <dbReference type="ChEBI" id="CHEBI:29035"/>
    </cofactor>
    <text evidence="7">Binds 2 manganese ions per subunit.</text>
</comment>
<feature type="binding site" evidence="7">
    <location>
        <position position="269"/>
    </location>
    <ligand>
        <name>Mn(2+)</name>
        <dbReference type="ChEBI" id="CHEBI:29035"/>
        <label>1</label>
    </ligand>
</feature>
<dbReference type="NCBIfam" id="NF002077">
    <property type="entry name" value="PRK00913.2-4"/>
    <property type="match status" value="1"/>
</dbReference>
<dbReference type="EMBL" id="PFMD01000080">
    <property type="protein sequence ID" value="PIY95466.1"/>
    <property type="molecule type" value="Genomic_DNA"/>
</dbReference>
<dbReference type="PRINTS" id="PR00481">
    <property type="entry name" value="LAMNOPPTDASE"/>
</dbReference>
<keyword evidence="5 7" id="KW-0645">Protease</keyword>
<feature type="domain" description="Peptidase M17 leucyl aminopeptidase N-terminal" evidence="9">
    <location>
        <begin position="19"/>
        <end position="147"/>
    </location>
</feature>
<comment type="catalytic activity">
    <reaction evidence="1 7">
        <text>Release of an N-terminal amino acid, Xaa-|-Yaa-, in which Xaa is preferably Leu, but may be other amino acids including Pro although not Arg or Lys, and Yaa may be Pro. Amino acid amides and methyl esters are also readily hydrolyzed, but rates on arylamides are exceedingly low.</text>
        <dbReference type="EC" id="3.4.11.1"/>
    </reaction>
</comment>
<feature type="binding site" evidence="7">
    <location>
        <position position="264"/>
    </location>
    <ligand>
        <name>Mn(2+)</name>
        <dbReference type="ChEBI" id="CHEBI:29035"/>
        <label>2</label>
    </ligand>
</feature>
<reference evidence="10 11" key="1">
    <citation type="submission" date="2017-09" db="EMBL/GenBank/DDBJ databases">
        <title>Depth-based differentiation of microbial function through sediment-hosted aquifers and enrichment of novel symbionts in the deep terrestrial subsurface.</title>
        <authorList>
            <person name="Probst A.J."/>
            <person name="Ladd B."/>
            <person name="Jarett J.K."/>
            <person name="Geller-Mcgrath D.E."/>
            <person name="Sieber C.M."/>
            <person name="Emerson J.B."/>
            <person name="Anantharaman K."/>
            <person name="Thomas B.C."/>
            <person name="Malmstrom R."/>
            <person name="Stieglmeier M."/>
            <person name="Klingl A."/>
            <person name="Woyke T."/>
            <person name="Ryan C.M."/>
            <person name="Banfield J.F."/>
        </authorList>
    </citation>
    <scope>NUCLEOTIDE SEQUENCE [LARGE SCALE GENOMIC DNA]</scope>
    <source>
        <strain evidence="10">CG_4_10_14_0_8_um_filter_42_10</strain>
    </source>
</reference>
<dbReference type="Pfam" id="PF00883">
    <property type="entry name" value="Peptidase_M17"/>
    <property type="match status" value="1"/>
</dbReference>
<accession>A0A2M7RGJ1</accession>
<dbReference type="GO" id="GO:0005737">
    <property type="term" value="C:cytoplasm"/>
    <property type="evidence" value="ECO:0007669"/>
    <property type="project" value="UniProtKB-SubCell"/>
</dbReference>
<sequence>MKITASNQPYLLVKSQVLVLFAFEEKPIPPEVIAIDQRLNNLVSTAIKDEKFNAKWQELLLVNIGKGFGFTRLLLVGLGKRRKLPLLNFQRATGIAIKFLQKRKVTQLAIVTPSGKAEQQSLQKVAEAITKGAIIANYQFLEFKTEKSELSDIEELTLLSNKKLKQVEKGIEEGKIIAEAVNQSRDYGNQPSNKATPTHLARVAQKIAETSRVRCRILEKEDMEKLKMGAILGVAQGAKHPPKFIILEYKGKSQSKEWIALVGKGITFDSGGISLKPSEMMELMKFDMAGGGAVIETIEAIAKLKLPLNVVGLVPALENLPSGEAYKPGDVLKSASGKTIEVITTDAEGRIILADALHYALRYKPKAIIDLATLTGFCIIALGTQAAGLFGNNAKLNEKLKKVGTASGEKVWELPLWPEYSDQIKSEVADLKNSGGKEAGAITGAAFLAQFVNDYPWIHLDIAGTSWNTEEKPYLGKGATGYGVQLLVELMRKW</sequence>
<evidence type="ECO:0000256" key="6">
    <source>
        <dbReference type="ARBA" id="ARBA00022801"/>
    </source>
</evidence>
<comment type="similarity">
    <text evidence="3 7">Belongs to the peptidase M17 family.</text>
</comment>
<dbReference type="InterPro" id="IPR011356">
    <property type="entry name" value="Leucine_aapep/pepB"/>
</dbReference>
<dbReference type="Pfam" id="PF02789">
    <property type="entry name" value="Peptidase_M17_N"/>
    <property type="match status" value="1"/>
</dbReference>
<feature type="active site" evidence="7">
    <location>
        <position position="276"/>
    </location>
</feature>
<dbReference type="PANTHER" id="PTHR11963:SF23">
    <property type="entry name" value="CYTOSOL AMINOPEPTIDASE"/>
    <property type="match status" value="1"/>
</dbReference>
<dbReference type="Gene3D" id="3.40.220.10">
    <property type="entry name" value="Leucine Aminopeptidase, subunit E, domain 1"/>
    <property type="match status" value="1"/>
</dbReference>
<keyword evidence="4 7" id="KW-0031">Aminopeptidase</keyword>
<dbReference type="EC" id="3.4.11.1" evidence="7"/>
<evidence type="ECO:0000256" key="2">
    <source>
        <dbReference type="ARBA" id="ARBA00000967"/>
    </source>
</evidence>
<dbReference type="InterPro" id="IPR043472">
    <property type="entry name" value="Macro_dom-like"/>
</dbReference>
<keyword evidence="6 7" id="KW-0378">Hydrolase</keyword>
<dbReference type="NCBIfam" id="NF002083">
    <property type="entry name" value="PRK00913.3-5"/>
    <property type="match status" value="1"/>
</dbReference>
<dbReference type="NCBIfam" id="NF002074">
    <property type="entry name" value="PRK00913.1-4"/>
    <property type="match status" value="1"/>
</dbReference>
<comment type="catalytic activity">
    <reaction evidence="2 7">
        <text>Release of an N-terminal amino acid, preferentially leucine, but not glutamic or aspartic acids.</text>
        <dbReference type="EC" id="3.4.11.10"/>
    </reaction>
</comment>
<keyword evidence="7" id="KW-0963">Cytoplasm</keyword>
<feature type="binding site" evidence="7">
    <location>
        <position position="287"/>
    </location>
    <ligand>
        <name>Mn(2+)</name>
        <dbReference type="ChEBI" id="CHEBI:29035"/>
        <label>2</label>
    </ligand>
</feature>
<evidence type="ECO:0000256" key="7">
    <source>
        <dbReference type="HAMAP-Rule" id="MF_00181"/>
    </source>
</evidence>
<protein>
    <recommendedName>
        <fullName evidence="7">Probable cytosol aminopeptidase</fullName>
        <ecNumber evidence="7">3.4.11.1</ecNumber>
    </recommendedName>
    <alternativeName>
        <fullName evidence="7">Leucine aminopeptidase</fullName>
        <shortName evidence="7">LAP</shortName>
        <ecNumber evidence="7">3.4.11.10</ecNumber>
    </alternativeName>
    <alternativeName>
        <fullName evidence="7">Leucyl aminopeptidase</fullName>
    </alternativeName>
</protein>
<feature type="binding site" evidence="7">
    <location>
        <position position="348"/>
    </location>
    <ligand>
        <name>Mn(2+)</name>
        <dbReference type="ChEBI" id="CHEBI:29035"/>
        <label>2</label>
    </ligand>
</feature>
<evidence type="ECO:0000256" key="1">
    <source>
        <dbReference type="ARBA" id="ARBA00000135"/>
    </source>
</evidence>
<dbReference type="SUPFAM" id="SSF53187">
    <property type="entry name" value="Zn-dependent exopeptidases"/>
    <property type="match status" value="1"/>
</dbReference>
<dbReference type="NCBIfam" id="NF002073">
    <property type="entry name" value="PRK00913.1-2"/>
    <property type="match status" value="1"/>
</dbReference>